<dbReference type="VEuPathDB" id="HostDB:ENSG00000108561"/>
<accession>A0A0G2JLC0</accession>
<dbReference type="Proteomes" id="UP000005640">
    <property type="component" value="Chromosome 17"/>
</dbReference>
<keyword evidence="2" id="KW-1185">Reference proteome</keyword>
<proteinExistence type="predicted"/>
<sequence length="9" mass="1021">MSGGWELEL</sequence>
<dbReference type="HGNC" id="HGNC:1243">
    <property type="gene designation" value="C1QBP"/>
</dbReference>
<reference evidence="1 2" key="2">
    <citation type="journal article" date="2004" name="Nature">
        <title>Finishing the euchromatic sequence of the human genome.</title>
        <authorList>
            <consortium name="International Human Genome Sequencing Consortium"/>
        </authorList>
    </citation>
    <scope>NUCLEOTIDE SEQUENCE [LARGE SCALE GENOMIC DNA]</scope>
</reference>
<evidence type="ECO:0000313" key="1">
    <source>
        <dbReference type="Ensembl" id="ENSP00000458624.1"/>
    </source>
</evidence>
<protein>
    <submittedName>
        <fullName evidence="1">Complement C1q binding protein</fullName>
    </submittedName>
</protein>
<reference evidence="1" key="4">
    <citation type="submission" date="2025-08" db="UniProtKB">
        <authorList>
            <consortium name="Ensembl"/>
        </authorList>
    </citation>
    <scope>IDENTIFICATION</scope>
</reference>
<reference evidence="1" key="5">
    <citation type="submission" date="2025-09" db="UniProtKB">
        <authorList>
            <consortium name="Ensembl"/>
        </authorList>
    </citation>
    <scope>IDENTIFICATION</scope>
</reference>
<dbReference type="OrthoDB" id="278212at2759"/>
<organism evidence="1 2">
    <name type="scientific">Homo sapiens</name>
    <name type="common">Human</name>
    <dbReference type="NCBI Taxonomy" id="9606"/>
    <lineage>
        <taxon>Eukaryota</taxon>
        <taxon>Metazoa</taxon>
        <taxon>Chordata</taxon>
        <taxon>Craniata</taxon>
        <taxon>Vertebrata</taxon>
        <taxon>Euteleostomi</taxon>
        <taxon>Mammalia</taxon>
        <taxon>Eutheria</taxon>
        <taxon>Euarchontoglires</taxon>
        <taxon>Primates</taxon>
        <taxon>Haplorrhini</taxon>
        <taxon>Catarrhini</taxon>
        <taxon>Hominidae</taxon>
        <taxon>Homo</taxon>
    </lineage>
</organism>
<gene>
    <name evidence="1" type="primary">C1QBP</name>
</gene>
<reference evidence="1 2" key="1">
    <citation type="journal article" date="2001" name="Nature">
        <title>Initial sequencing and analysis of the human genome.</title>
        <authorList>
            <consortium name="International Human Genome Sequencing Consortium"/>
            <person name="Lander E.S."/>
            <person name="Linton L.M."/>
            <person name="Birren B."/>
            <person name="Nusbaum C."/>
            <person name="Zody M.C."/>
            <person name="Baldwin J."/>
            <person name="Devon K."/>
            <person name="Dewar K."/>
            <person name="Doyle M."/>
            <person name="FitzHugh W."/>
            <person name="Funke R."/>
            <person name="Gage D."/>
            <person name="Harris K."/>
            <person name="Heaford A."/>
            <person name="Howland J."/>
            <person name="Kann L."/>
            <person name="Lehoczky J."/>
            <person name="LeVine R."/>
            <person name="McEwan P."/>
            <person name="McKernan K."/>
            <person name="Meldrim J."/>
            <person name="Mesirov J.P."/>
            <person name="Miranda C."/>
            <person name="Morris W."/>
            <person name="Naylor J."/>
            <person name="Raymond C."/>
            <person name="Rosetti M."/>
            <person name="Santos R."/>
            <person name="Sheridan A."/>
            <person name="Sougnez C."/>
            <person name="Stange-Thomann N."/>
            <person name="Stojanovic N."/>
            <person name="Subramanian A."/>
            <person name="Wyman D."/>
            <person name="Rogers J."/>
            <person name="Sulston J."/>
            <person name="Ainscough R."/>
            <person name="Beck S."/>
            <person name="Bentley D."/>
            <person name="Burton J."/>
            <person name="Clee C."/>
            <person name="Carter N."/>
            <person name="Coulson A."/>
            <person name="Deadman R."/>
            <person name="Deloukas P."/>
            <person name="Dunham A."/>
            <person name="Dunham I."/>
            <person name="Durbin R."/>
            <person name="French L."/>
            <person name="Grafham D."/>
            <person name="Gregory S."/>
            <person name="Hubbard T."/>
            <person name="Humphray S."/>
            <person name="Hunt A."/>
            <person name="Jones M."/>
            <person name="Lloyd C."/>
            <person name="McMurray A."/>
            <person name="Matthews L."/>
            <person name="Mercer S."/>
            <person name="Milne S."/>
            <person name="Mullikin J.C."/>
            <person name="Mungall A."/>
            <person name="Plumb R."/>
            <person name="Ross M."/>
            <person name="Shownkeen R."/>
            <person name="Sims S."/>
            <person name="Waterston R.H."/>
            <person name="Wilson R.K."/>
            <person name="Hillier L.W."/>
            <person name="McPherson J.D."/>
            <person name="Marra M.A."/>
            <person name="Mardis E.R."/>
            <person name="Fulton L.A."/>
            <person name="Chinwalla A.T."/>
            <person name="Pepin K.H."/>
            <person name="Gish W.R."/>
            <person name="Chissoe S.L."/>
            <person name="Wendl M.C."/>
            <person name="Delehaunty K.D."/>
            <person name="Miner T.L."/>
            <person name="Delehaunty A."/>
            <person name="Kramer J.B."/>
            <person name="Cook L.L."/>
            <person name="Fulton R.S."/>
            <person name="Johnson D.L."/>
            <person name="Minx P.J."/>
            <person name="Clifton S.W."/>
            <person name="Hawkins T."/>
            <person name="Branscomb E."/>
            <person name="Predki P."/>
            <person name="Richardson P."/>
            <person name="Wenning S."/>
            <person name="Slezak T."/>
            <person name="Doggett N."/>
            <person name="Cheng J.F."/>
            <person name="Olsen A."/>
            <person name="Lucas S."/>
            <person name="Elkin C."/>
            <person name="Uberbacher E."/>
            <person name="Frazier M."/>
            <person name="Gibbs R.A."/>
            <person name="Muzny D.M."/>
            <person name="Scherer S.E."/>
            <person name="Bouck J.B."/>
            <person name="Sodergren E.J."/>
            <person name="Worley K.C."/>
            <person name="Rives C.M."/>
            <person name="Gorrell J.H."/>
            <person name="Metzker M.L."/>
            <person name="Naylor S.L."/>
            <person name="Kucherlapati R.S."/>
            <person name="Nelson D.L."/>
            <person name="Weinstock G.M."/>
            <person name="Sakaki Y."/>
            <person name="Fujiyama A."/>
            <person name="Hattori M."/>
            <person name="Yada T."/>
            <person name="Toyoda A."/>
            <person name="Itoh T."/>
            <person name="Kawagoe C."/>
            <person name="Watanabe H."/>
            <person name="Totoki Y."/>
            <person name="Taylor T."/>
            <person name="Weissenbach J."/>
            <person name="Heilig R."/>
            <person name="Saurin W."/>
            <person name="Artiguenave F."/>
            <person name="Brottier P."/>
            <person name="Bruls T."/>
            <person name="Pelletier E."/>
            <person name="Robert C."/>
            <person name="Wincker P."/>
            <person name="Smith D.R."/>
            <person name="Doucette-Stamm L."/>
            <person name="Rubenfield M."/>
            <person name="Weinstock K."/>
            <person name="Lee H.M."/>
            <person name="Dubois J."/>
            <person name="Rosenthal A."/>
            <person name="Platzer M."/>
            <person name="Nyakatura G."/>
            <person name="Taudien S."/>
            <person name="Rump A."/>
            <person name="Yang H."/>
            <person name="Yu J."/>
            <person name="Wang J."/>
            <person name="Huang G."/>
            <person name="Gu J."/>
            <person name="Hood L."/>
            <person name="Rowen L."/>
            <person name="Madan A."/>
            <person name="Qin S."/>
            <person name="Davis R.W."/>
            <person name="Federspiel N.A."/>
            <person name="Abola A.P."/>
            <person name="Proctor M.J."/>
            <person name="Myers R.M."/>
            <person name="Schmutz J."/>
            <person name="Dickson M."/>
            <person name="Grimwood J."/>
            <person name="Cox D.R."/>
            <person name="Olson M.V."/>
            <person name="Kaul R."/>
            <person name="Raymond C."/>
            <person name="Shimizu N."/>
            <person name="Kawasaki K."/>
            <person name="Minoshima S."/>
            <person name="Evans G.A."/>
            <person name="Athanasiou M."/>
            <person name="Schultz R."/>
            <person name="Roe B.A."/>
            <person name="Chen F."/>
            <person name="Pan H."/>
            <person name="Ramser J."/>
            <person name="Lehrach H."/>
            <person name="Reinhardt R."/>
            <person name="McCombie W.R."/>
            <person name="de la Bastide M."/>
            <person name="Dedhia N."/>
            <person name="Blocker H."/>
            <person name="Hornischer K."/>
            <person name="Nordsiek G."/>
            <person name="Agarwala R."/>
            <person name="Aravind L."/>
            <person name="Bailey J.A."/>
            <person name="Bateman A."/>
            <person name="Batzoglou S."/>
            <person name="Birney E."/>
            <person name="Bork P."/>
            <person name="Brown D.G."/>
            <person name="Burge C.B."/>
            <person name="Cerutti L."/>
            <person name="Chen H.C."/>
            <person name="Church D."/>
            <person name="Clamp M."/>
            <person name="Copley R.R."/>
            <person name="Doerks T."/>
            <person name="Eddy S.R."/>
            <person name="Eichler E.E."/>
            <person name="Furey T.S."/>
            <person name="Galagan J."/>
            <person name="Gilbert J.G."/>
            <person name="Harmon C."/>
            <person name="Hayashizaki Y."/>
            <person name="Haussler D."/>
            <person name="Hermjakob H."/>
            <person name="Hokamp K."/>
            <person name="Jang W."/>
            <person name="Johnson L.S."/>
            <person name="Jones T.A."/>
            <person name="Kasif S."/>
            <person name="Kaspryzk A."/>
            <person name="Kennedy S."/>
            <person name="Kent W.J."/>
            <person name="Kitts P."/>
            <person name="Koonin E.V."/>
            <person name="Korf I."/>
            <person name="Kulp D."/>
            <person name="Lancet D."/>
            <person name="Lowe T.M."/>
            <person name="McLysaght A."/>
            <person name="Mikkelsen T."/>
            <person name="Moran J.V."/>
            <person name="Mulder N."/>
            <person name="Pollara V.J."/>
            <person name="Ponting C.P."/>
            <person name="Schuler G."/>
            <person name="Schultz J."/>
            <person name="Slater G."/>
            <person name="Smit A.F."/>
            <person name="Stupka E."/>
            <person name="Szustakowski J."/>
            <person name="Thierry-Mieg D."/>
            <person name="Thierry-Mieg J."/>
            <person name="Wagner L."/>
            <person name="Wallis J."/>
            <person name="Wheeler R."/>
            <person name="Williams A."/>
            <person name="Wolf Y.I."/>
            <person name="Wolfe K.H."/>
            <person name="Yang S.P."/>
            <person name="Yeh R.F."/>
            <person name="Collins F."/>
            <person name="Guyer M.S."/>
            <person name="Peterson J."/>
            <person name="Felsenfeld A."/>
            <person name="Wetterstrand K.A."/>
            <person name="Patrinos A."/>
            <person name="Morgan M.J."/>
            <person name="de Jong P."/>
            <person name="Catanese J.J."/>
            <person name="Osoegawa K."/>
            <person name="Shizuya H."/>
            <person name="Choi S."/>
            <person name="Chen Y.J."/>
        </authorList>
    </citation>
    <scope>NUCLEOTIDE SEQUENCE [LARGE SCALE GENOMIC DNA]</scope>
</reference>
<evidence type="ECO:0000313" key="2">
    <source>
        <dbReference type="Proteomes" id="UP000005640"/>
    </source>
</evidence>
<name>A0A0G2JLC0_HUMAN</name>
<reference evidence="1 2" key="3">
    <citation type="journal article" date="2006" name="Nature">
        <title>DNA sequence of human chromosome 17 and analysis of rearrangement in the human lineage.</title>
        <authorList>
            <person name="Zody M.C."/>
            <person name="Garber M."/>
            <person name="Adams D.J."/>
            <person name="Sharpe T."/>
            <person name="Harrow J."/>
            <person name="Lupski J.R."/>
            <person name="Nicholson C."/>
            <person name="Searle S.M."/>
            <person name="Wilming L."/>
            <person name="Young S.K."/>
            <person name="Abouelleil A."/>
            <person name="Allen N.R."/>
            <person name="Bi W."/>
            <person name="Bloom T."/>
            <person name="Borowsky M.L."/>
            <person name="Bugalter B.E."/>
            <person name="Butler J."/>
            <person name="Chang J.L."/>
            <person name="Chen C.K."/>
            <person name="Cook A."/>
            <person name="Corum B."/>
            <person name="Cuomo C.A."/>
            <person name="de Jong P.J."/>
            <person name="DeCaprio D."/>
            <person name="Dewar K."/>
            <person name="FitzGerald M."/>
            <person name="Gilbert J."/>
            <person name="Gibson R."/>
            <person name="Gnerre S."/>
            <person name="Goldstein S."/>
            <person name="Grafham D.V."/>
            <person name="Grocock R."/>
            <person name="Hafez N."/>
            <person name="Hagopian D.S."/>
            <person name="Hart E."/>
            <person name="Norman C.H."/>
            <person name="Humphray S."/>
            <person name="Jaffe D.B."/>
            <person name="Jones M."/>
            <person name="Kamal M."/>
            <person name="Khodiyar V.K."/>
            <person name="LaButti K."/>
            <person name="Laird G."/>
            <person name="Lehoczky J."/>
            <person name="Liu X."/>
            <person name="Lokyitsang T."/>
            <person name="Loveland J."/>
            <person name="Lui A."/>
            <person name="Macdonald P."/>
            <person name="Major J.E."/>
            <person name="Matthews L."/>
            <person name="Mauceli E."/>
            <person name="McCarroll S.A."/>
            <person name="Mihalev A.H."/>
            <person name="Mudge J."/>
            <person name="Nguyen C."/>
            <person name="Nicol R."/>
            <person name="O'Leary S.B."/>
            <person name="Osoegawa K."/>
            <person name="Schwartz D.C."/>
            <person name="Shaw-Smith C."/>
            <person name="Stankiewicz P."/>
            <person name="Steward C."/>
            <person name="Swarbreck D."/>
            <person name="Venkataraman V."/>
            <person name="Whittaker C.A."/>
            <person name="Yang X."/>
            <person name="Zimmer A.R."/>
            <person name="Bradley A."/>
            <person name="Hubbard T."/>
            <person name="Birren B.W."/>
            <person name="Rogers J."/>
            <person name="Lander E.S."/>
            <person name="Nusbaum C."/>
        </authorList>
    </citation>
    <scope>NUCLEOTIDE SEQUENCE [LARGE SCALE GENOMIC DNA]</scope>
</reference>
<feature type="non-terminal residue" evidence="1">
    <location>
        <position position="9"/>
    </location>
</feature>
<dbReference type="EMBL" id="AC004148">
    <property type="status" value="NOT_ANNOTATED_CDS"/>
    <property type="molecule type" value="Genomic_DNA"/>
</dbReference>
<dbReference type="ExpressionAtlas" id="A0A0G2JLC0">
    <property type="expression patterns" value="baseline and differential"/>
</dbReference>
<dbReference type="Ensembl" id="ENST00000576122.1">
    <property type="protein sequence ID" value="ENSP00000458624.1"/>
    <property type="gene ID" value="ENSG00000108561.8"/>
</dbReference>
<dbReference type="Bgee" id="ENSG00000108561">
    <property type="expression patterns" value="Expressed in mucosa of transverse colon and 205 other cell types or tissues"/>
</dbReference>
<dbReference type="ChiTaRS" id="C1QBP">
    <property type="organism name" value="human"/>
</dbReference>
<dbReference type="Antibodypedia" id="11562">
    <property type="antibodies" value="582 antibodies from 39 providers"/>
</dbReference>
<dbReference type="OpenTargets" id="ENSG00000108561"/>
<dbReference type="GeneTree" id="ENSGT00390000018406"/>